<organism evidence="1 2">
    <name type="scientific">Trichodelitschia bisporula</name>
    <dbReference type="NCBI Taxonomy" id="703511"/>
    <lineage>
        <taxon>Eukaryota</taxon>
        <taxon>Fungi</taxon>
        <taxon>Dikarya</taxon>
        <taxon>Ascomycota</taxon>
        <taxon>Pezizomycotina</taxon>
        <taxon>Dothideomycetes</taxon>
        <taxon>Dothideomycetes incertae sedis</taxon>
        <taxon>Phaeotrichales</taxon>
        <taxon>Phaeotrichaceae</taxon>
        <taxon>Trichodelitschia</taxon>
    </lineage>
</organism>
<reference evidence="1" key="1">
    <citation type="journal article" date="2020" name="Stud. Mycol.">
        <title>101 Dothideomycetes genomes: a test case for predicting lifestyles and emergence of pathogens.</title>
        <authorList>
            <person name="Haridas S."/>
            <person name="Albert R."/>
            <person name="Binder M."/>
            <person name="Bloem J."/>
            <person name="Labutti K."/>
            <person name="Salamov A."/>
            <person name="Andreopoulos B."/>
            <person name="Baker S."/>
            <person name="Barry K."/>
            <person name="Bills G."/>
            <person name="Bluhm B."/>
            <person name="Cannon C."/>
            <person name="Castanera R."/>
            <person name="Culley D."/>
            <person name="Daum C."/>
            <person name="Ezra D."/>
            <person name="Gonzalez J."/>
            <person name="Henrissat B."/>
            <person name="Kuo A."/>
            <person name="Liang C."/>
            <person name="Lipzen A."/>
            <person name="Lutzoni F."/>
            <person name="Magnuson J."/>
            <person name="Mondo S."/>
            <person name="Nolan M."/>
            <person name="Ohm R."/>
            <person name="Pangilinan J."/>
            <person name="Park H.-J."/>
            <person name="Ramirez L."/>
            <person name="Alfaro M."/>
            <person name="Sun H."/>
            <person name="Tritt A."/>
            <person name="Yoshinaga Y."/>
            <person name="Zwiers L.-H."/>
            <person name="Turgeon B."/>
            <person name="Goodwin S."/>
            <person name="Spatafora J."/>
            <person name="Crous P."/>
            <person name="Grigoriev I."/>
        </authorList>
    </citation>
    <scope>NUCLEOTIDE SEQUENCE</scope>
    <source>
        <strain evidence="1">CBS 262.69</strain>
    </source>
</reference>
<evidence type="ECO:0000313" key="2">
    <source>
        <dbReference type="Proteomes" id="UP000799640"/>
    </source>
</evidence>
<sequence>MFCTSEKQRQVIRPVTFPVDSERSALREKILRSRNLYPTVHGTHSIGRLREWVRLTPDVRVRHGTKARKARLFSWDLGVPSRKYSQVSLVPAQRLNRDFGPLVLWSIVTSPQLAAFSRRAQSGFGFHGREVFASWVAPSGGESRAVSQLKTASCTASWLLLTVVDCSRGVTFIPKECSEDRRRGLIDTPSPAAWDLG</sequence>
<evidence type="ECO:0000313" key="1">
    <source>
        <dbReference type="EMBL" id="KAF2403630.1"/>
    </source>
</evidence>
<keyword evidence="2" id="KW-1185">Reference proteome</keyword>
<name>A0A6G1I5R9_9PEZI</name>
<gene>
    <name evidence="1" type="ORF">EJ06DRAFT_285468</name>
</gene>
<protein>
    <submittedName>
        <fullName evidence="1">Uncharacterized protein</fullName>
    </submittedName>
</protein>
<accession>A0A6G1I5R9</accession>
<dbReference type="AlphaFoldDB" id="A0A6G1I5R9"/>
<dbReference type="EMBL" id="ML996689">
    <property type="protein sequence ID" value="KAF2403630.1"/>
    <property type="molecule type" value="Genomic_DNA"/>
</dbReference>
<dbReference type="Proteomes" id="UP000799640">
    <property type="component" value="Unassembled WGS sequence"/>
</dbReference>
<proteinExistence type="predicted"/>